<dbReference type="SUPFAM" id="SSF54001">
    <property type="entry name" value="Cysteine proteinases"/>
    <property type="match status" value="1"/>
</dbReference>
<dbReference type="OrthoDB" id="514320at2"/>
<dbReference type="InterPro" id="IPR013517">
    <property type="entry name" value="FG-GAP"/>
</dbReference>
<keyword evidence="4" id="KW-0325">Glycoprotein</keyword>
<feature type="domain" description="Calpain catalytic" evidence="6">
    <location>
        <begin position="548"/>
        <end position="829"/>
    </location>
</feature>
<keyword evidence="5" id="KW-0788">Thiol protease</keyword>
<evidence type="ECO:0000256" key="3">
    <source>
        <dbReference type="ARBA" id="ARBA00022801"/>
    </source>
</evidence>
<dbReference type="Gene3D" id="2.130.10.130">
    <property type="entry name" value="Integrin alpha, N-terminal"/>
    <property type="match status" value="4"/>
</dbReference>
<dbReference type="PANTHER" id="PTHR23221:SF7">
    <property type="entry name" value="PHOSPHATIDYLINOSITOL-GLYCAN-SPECIFIC PHOSPHOLIPASE D"/>
    <property type="match status" value="1"/>
</dbReference>
<dbReference type="GO" id="GO:0006508">
    <property type="term" value="P:proteolysis"/>
    <property type="evidence" value="ECO:0007669"/>
    <property type="project" value="UniProtKB-KW"/>
</dbReference>
<dbReference type="InterPro" id="IPR001300">
    <property type="entry name" value="Peptidase_C2_calpain_cat"/>
</dbReference>
<sequence length="829" mass="88067">MSKQNANGKKRNRKLCIEALDARKLLAANVFGDFNGDGFDDVAVADAHHDIGTRKDAGIVRVTYGSRNGLSGGEAQALTQTAARNAESYDRFGEALAVGDFNKDGYDDLAVGAPDEDVGSLKDAGMVTIFYGSNNGLKTTGVRHIHQNTSGIQGTAEKGDNFGAALAAGDFDNDGFDDLAIGAPEDSVSGEERAGLVNVVFGSSKGLQSRDALISQNTSGVRGVSEKNDYFGSSLAAGDFNGDGRDDLAIGVPKEDFSGLTDAGVVQVLYGTSRGLTTSGDEYYHQNTSGILGTAESGDRFGTDLAAGDFNGDGRDDLAIGVPYEDIRSIREGGQVSVIYGEKSGLGTKDAVFYQGNNGIAGTAEAYDRFGFRIATGDVNGDGHDELLIGTPYEDHSGRTDAGALSVIYGSKSGLGTKDVILSQAIDSIAGAAEHKDYFAHDVVFGDFNGDGKDDIAAVVSGENFGALSTPTAINVIYGTTSSLSSAKNRLLVHGYKTSSGMSLTAGDDSETEPVYRPTEVTGSFLSETVDVDIPQEVSGSFLIDFDPKAIAKTGDGDAEAFSYNDIQQQSSASCIFASSLAAVARTDFDFASHIKYAGTDGESYEYKVKLYHHETLKAQWVTVRYDGTRESVDMGYSDKGEFWTALYLRAYANMYKFKLSELAAPQDKDAPDSNALYRNTRTAMQTITGAKADWDDISSNATSQQQKIQKAIASGNAVMAVTRKNPSATNPSKKDIPKKGSVGNTGLIYGHGYTVLRVDNVGSSSASVTLRNPWGKDNNLSVSQYSDGFSSSSRFEGDRVNSVREDGLIRISWTDFQRYFNGYNIGKV</sequence>
<dbReference type="EMBL" id="CP036348">
    <property type="protein sequence ID" value="QDV71282.1"/>
    <property type="molecule type" value="Genomic_DNA"/>
</dbReference>
<keyword evidence="3 5" id="KW-0378">Hydrolase</keyword>
<dbReference type="InterPro" id="IPR013519">
    <property type="entry name" value="Int_alpha_beta-p"/>
</dbReference>
<dbReference type="GO" id="GO:0007155">
    <property type="term" value="P:cell adhesion"/>
    <property type="evidence" value="ECO:0007669"/>
    <property type="project" value="InterPro"/>
</dbReference>
<proteinExistence type="predicted"/>
<evidence type="ECO:0000313" key="8">
    <source>
        <dbReference type="Proteomes" id="UP000315082"/>
    </source>
</evidence>
<gene>
    <name evidence="7" type="ORF">Poly24_50170</name>
</gene>
<evidence type="ECO:0000256" key="5">
    <source>
        <dbReference type="PROSITE-ProRule" id="PRU00239"/>
    </source>
</evidence>
<dbReference type="InterPro" id="IPR000413">
    <property type="entry name" value="Integrin_alpha"/>
</dbReference>
<evidence type="ECO:0000256" key="1">
    <source>
        <dbReference type="ARBA" id="ARBA00022729"/>
    </source>
</evidence>
<dbReference type="AlphaFoldDB" id="A0A518K0F8"/>
<dbReference type="Gene3D" id="3.90.70.10">
    <property type="entry name" value="Cysteine proteinases"/>
    <property type="match status" value="1"/>
</dbReference>
<dbReference type="Pfam" id="PF01839">
    <property type="entry name" value="FG-GAP"/>
    <property type="match status" value="5"/>
</dbReference>
<feature type="active site" evidence="5">
    <location>
        <position position="773"/>
    </location>
</feature>
<dbReference type="InterPro" id="IPR028994">
    <property type="entry name" value="Integrin_alpha_N"/>
</dbReference>
<dbReference type="SUPFAM" id="SSF69318">
    <property type="entry name" value="Integrin alpha N-terminal domain"/>
    <property type="match status" value="2"/>
</dbReference>
<dbReference type="PROSITE" id="PS50203">
    <property type="entry name" value="CALPAIN_CAT"/>
    <property type="match status" value="1"/>
</dbReference>
<dbReference type="RefSeq" id="WP_145101701.1">
    <property type="nucleotide sequence ID" value="NZ_CP036348.1"/>
</dbReference>
<accession>A0A518K0F8</accession>
<evidence type="ECO:0000256" key="4">
    <source>
        <dbReference type="ARBA" id="ARBA00023180"/>
    </source>
</evidence>
<dbReference type="KEGG" id="rcf:Poly24_50170"/>
<protein>
    <submittedName>
        <fullName evidence="7">FG-GAP repeat protein</fullName>
    </submittedName>
</protein>
<keyword evidence="5" id="KW-0645">Protease</keyword>
<feature type="active site" evidence="5">
    <location>
        <position position="752"/>
    </location>
</feature>
<keyword evidence="2" id="KW-0677">Repeat</keyword>
<dbReference type="PANTHER" id="PTHR23221">
    <property type="entry name" value="GLYCOSYLPHOSPHATIDYLINOSITOL PHOSPHOLIPASE D"/>
    <property type="match status" value="1"/>
</dbReference>
<dbReference type="SMART" id="SM00191">
    <property type="entry name" value="Int_alpha"/>
    <property type="match status" value="7"/>
</dbReference>
<reference evidence="7 8" key="1">
    <citation type="submission" date="2019-02" db="EMBL/GenBank/DDBJ databases">
        <title>Deep-cultivation of Planctomycetes and their phenomic and genomic characterization uncovers novel biology.</title>
        <authorList>
            <person name="Wiegand S."/>
            <person name="Jogler M."/>
            <person name="Boedeker C."/>
            <person name="Pinto D."/>
            <person name="Vollmers J."/>
            <person name="Rivas-Marin E."/>
            <person name="Kohn T."/>
            <person name="Peeters S.H."/>
            <person name="Heuer A."/>
            <person name="Rast P."/>
            <person name="Oberbeckmann S."/>
            <person name="Bunk B."/>
            <person name="Jeske O."/>
            <person name="Meyerdierks A."/>
            <person name="Storesund J.E."/>
            <person name="Kallscheuer N."/>
            <person name="Luecker S."/>
            <person name="Lage O.M."/>
            <person name="Pohl T."/>
            <person name="Merkel B.J."/>
            <person name="Hornburger P."/>
            <person name="Mueller R.-W."/>
            <person name="Bruemmer F."/>
            <person name="Labrenz M."/>
            <person name="Spormann A.M."/>
            <person name="Op den Camp H."/>
            <person name="Overmann J."/>
            <person name="Amann R."/>
            <person name="Jetten M.S.M."/>
            <person name="Mascher T."/>
            <person name="Medema M.H."/>
            <person name="Devos D.P."/>
            <person name="Kaster A.-K."/>
            <person name="Ovreas L."/>
            <person name="Rohde M."/>
            <person name="Galperin M.Y."/>
            <person name="Jogler C."/>
        </authorList>
    </citation>
    <scope>NUCLEOTIDE SEQUENCE [LARGE SCALE GENOMIC DNA]</scope>
    <source>
        <strain evidence="7 8">Poly24</strain>
    </source>
</reference>
<dbReference type="GO" id="GO:0004198">
    <property type="term" value="F:calcium-dependent cysteine-type endopeptidase activity"/>
    <property type="evidence" value="ECO:0007669"/>
    <property type="project" value="InterPro"/>
</dbReference>
<evidence type="ECO:0000256" key="2">
    <source>
        <dbReference type="ARBA" id="ARBA00022737"/>
    </source>
</evidence>
<organism evidence="7 8">
    <name type="scientific">Rosistilla carotiformis</name>
    <dbReference type="NCBI Taxonomy" id="2528017"/>
    <lineage>
        <taxon>Bacteria</taxon>
        <taxon>Pseudomonadati</taxon>
        <taxon>Planctomycetota</taxon>
        <taxon>Planctomycetia</taxon>
        <taxon>Pirellulales</taxon>
        <taxon>Pirellulaceae</taxon>
        <taxon>Rosistilla</taxon>
    </lineage>
</organism>
<dbReference type="Pfam" id="PF00648">
    <property type="entry name" value="Peptidase_C2"/>
    <property type="match status" value="1"/>
</dbReference>
<keyword evidence="8" id="KW-1185">Reference proteome</keyword>
<dbReference type="GO" id="GO:0008305">
    <property type="term" value="C:integrin complex"/>
    <property type="evidence" value="ECO:0007669"/>
    <property type="project" value="InterPro"/>
</dbReference>
<keyword evidence="1" id="KW-0732">Signal</keyword>
<dbReference type="PROSITE" id="PS51470">
    <property type="entry name" value="FG_GAP"/>
    <property type="match status" value="5"/>
</dbReference>
<evidence type="ECO:0000313" key="7">
    <source>
        <dbReference type="EMBL" id="QDV71282.1"/>
    </source>
</evidence>
<name>A0A518K0F8_9BACT</name>
<dbReference type="InterPro" id="IPR038765">
    <property type="entry name" value="Papain-like_cys_pep_sf"/>
</dbReference>
<feature type="active site" evidence="5">
    <location>
        <position position="575"/>
    </location>
</feature>
<dbReference type="Proteomes" id="UP000315082">
    <property type="component" value="Chromosome"/>
</dbReference>
<dbReference type="PRINTS" id="PR01185">
    <property type="entry name" value="INTEGRINA"/>
</dbReference>
<evidence type="ECO:0000259" key="6">
    <source>
        <dbReference type="PROSITE" id="PS50203"/>
    </source>
</evidence>